<dbReference type="GO" id="GO:0016740">
    <property type="term" value="F:transferase activity"/>
    <property type="evidence" value="ECO:0007669"/>
    <property type="project" value="UniProtKB-KW"/>
</dbReference>
<evidence type="ECO:0000313" key="2">
    <source>
        <dbReference type="EMBL" id="RKR04250.1"/>
    </source>
</evidence>
<proteinExistence type="predicted"/>
<keyword evidence="3" id="KW-1185">Reference proteome</keyword>
<protein>
    <submittedName>
        <fullName evidence="2">Polysaccharide pyruvyl transferase</fullName>
    </submittedName>
</protein>
<dbReference type="Proteomes" id="UP000281975">
    <property type="component" value="Unassembled WGS sequence"/>
</dbReference>
<dbReference type="EMBL" id="RBIN01000004">
    <property type="protein sequence ID" value="RKR04250.1"/>
    <property type="molecule type" value="Genomic_DNA"/>
</dbReference>
<dbReference type="Pfam" id="PF04230">
    <property type="entry name" value="PS_pyruv_trans"/>
    <property type="match status" value="1"/>
</dbReference>
<dbReference type="RefSeq" id="WP_121172431.1">
    <property type="nucleotide sequence ID" value="NZ_RBIN01000004.1"/>
</dbReference>
<comment type="caution">
    <text evidence="2">The sequence shown here is derived from an EMBL/GenBank/DDBJ whole genome shotgun (WGS) entry which is preliminary data.</text>
</comment>
<dbReference type="InterPro" id="IPR007345">
    <property type="entry name" value="Polysacch_pyruvyl_Trfase"/>
</dbReference>
<organism evidence="2 3">
    <name type="scientific">Kushneria sinocarnis</name>
    <dbReference type="NCBI Taxonomy" id="595502"/>
    <lineage>
        <taxon>Bacteria</taxon>
        <taxon>Pseudomonadati</taxon>
        <taxon>Pseudomonadota</taxon>
        <taxon>Gammaproteobacteria</taxon>
        <taxon>Oceanospirillales</taxon>
        <taxon>Halomonadaceae</taxon>
        <taxon>Kushneria</taxon>
    </lineage>
</organism>
<evidence type="ECO:0000313" key="3">
    <source>
        <dbReference type="Proteomes" id="UP000281975"/>
    </source>
</evidence>
<evidence type="ECO:0000259" key="1">
    <source>
        <dbReference type="Pfam" id="PF04230"/>
    </source>
</evidence>
<accession>A0A420WWZ4</accession>
<dbReference type="OrthoDB" id="6591518at2"/>
<gene>
    <name evidence="2" type="ORF">C7446_1453</name>
</gene>
<reference evidence="2 3" key="1">
    <citation type="submission" date="2018-10" db="EMBL/GenBank/DDBJ databases">
        <title>Genomic Encyclopedia of Type Strains, Phase IV (KMG-IV): sequencing the most valuable type-strain genomes for metagenomic binning, comparative biology and taxonomic classification.</title>
        <authorList>
            <person name="Goeker M."/>
        </authorList>
    </citation>
    <scope>NUCLEOTIDE SEQUENCE [LARGE SCALE GENOMIC DNA]</scope>
    <source>
        <strain evidence="2 3">DSM 23229</strain>
    </source>
</reference>
<sequence>MLIKAILVNDTRAEMHVGCISVINNITDLLASWGIEIIYYHPVTKRWDESDDFLSAFNEADVVILNAEGSIHSSNGRAIVLSELGSFCKENNKKSVILNGTYYNNNDLVYKNISCFDLVYSRDMYSLNNLTKKGVDAKFSPDMTFYKNLGAIGKERNQTSFFTTDSVFSDISSKLENFCSDKNVNWFPMTNSGLSLESYISTLADASVVITGRFHAVCFCLNIGVPFAFLESNTPKISFLMKDVFGDKYLKKRVLNEVDVIGIAIDALPAFDKHENECIISYKKRAFFQFRELGKNIHDLSVS</sequence>
<name>A0A420WWZ4_9GAMM</name>
<feature type="domain" description="Polysaccharide pyruvyl transferase" evidence="1">
    <location>
        <begin position="45"/>
        <end position="232"/>
    </location>
</feature>
<dbReference type="AlphaFoldDB" id="A0A420WWZ4"/>
<keyword evidence="2" id="KW-0808">Transferase</keyword>